<evidence type="ECO:0000313" key="2">
    <source>
        <dbReference type="Proteomes" id="UP000642571"/>
    </source>
</evidence>
<comment type="caution">
    <text evidence="1">The sequence shown here is derived from an EMBL/GenBank/DDBJ whole genome shotgun (WGS) entry which is preliminary data.</text>
</comment>
<dbReference type="Proteomes" id="UP000642571">
    <property type="component" value="Unassembled WGS sequence"/>
</dbReference>
<keyword evidence="2" id="KW-1185">Reference proteome</keyword>
<name>A0ABQ1QAU3_9BACI</name>
<sequence length="45" mass="5073">MICNFKRIEATVVKEGGFYEEDISSYAYSSVNGMRFGDKAFGRVV</sequence>
<proteinExistence type="predicted"/>
<protein>
    <submittedName>
        <fullName evidence="1">Uncharacterized protein</fullName>
    </submittedName>
</protein>
<organism evidence="1 2">
    <name type="scientific">Pontibacillus salipaludis</name>
    <dbReference type="NCBI Taxonomy" id="1697394"/>
    <lineage>
        <taxon>Bacteria</taxon>
        <taxon>Bacillati</taxon>
        <taxon>Bacillota</taxon>
        <taxon>Bacilli</taxon>
        <taxon>Bacillales</taxon>
        <taxon>Bacillaceae</taxon>
        <taxon>Pontibacillus</taxon>
    </lineage>
</organism>
<evidence type="ECO:0000313" key="1">
    <source>
        <dbReference type="EMBL" id="GGD20624.1"/>
    </source>
</evidence>
<dbReference type="EMBL" id="BMIN01000015">
    <property type="protein sequence ID" value="GGD20624.1"/>
    <property type="molecule type" value="Genomic_DNA"/>
</dbReference>
<reference evidence="2" key="1">
    <citation type="journal article" date="2019" name="Int. J. Syst. Evol. Microbiol.">
        <title>The Global Catalogue of Microorganisms (GCM) 10K type strain sequencing project: providing services to taxonomists for standard genome sequencing and annotation.</title>
        <authorList>
            <consortium name="The Broad Institute Genomics Platform"/>
            <consortium name="The Broad Institute Genome Sequencing Center for Infectious Disease"/>
            <person name="Wu L."/>
            <person name="Ma J."/>
        </authorList>
    </citation>
    <scope>NUCLEOTIDE SEQUENCE [LARGE SCALE GENOMIC DNA]</scope>
    <source>
        <strain evidence="2">CGMCC 1.15353</strain>
    </source>
</reference>
<gene>
    <name evidence="1" type="ORF">GCM10011389_30370</name>
</gene>
<accession>A0ABQ1QAU3</accession>